<dbReference type="HOGENOM" id="CLU_025810_3_1_4"/>
<dbReference type="InterPro" id="IPR016192">
    <property type="entry name" value="APOBEC/CMP_deaminase_Zn-bd"/>
</dbReference>
<dbReference type="InterPro" id="IPR028883">
    <property type="entry name" value="tRNA_aden_deaminase"/>
</dbReference>
<dbReference type="InterPro" id="IPR016193">
    <property type="entry name" value="Cytidine_deaminase-like"/>
</dbReference>
<protein>
    <recommendedName>
        <fullName evidence="8">tRNA-specific adenosine deaminase</fullName>
        <ecNumber evidence="8">3.5.4.33</ecNumber>
    </recommendedName>
</protein>
<dbReference type="AlphaFoldDB" id="M1M5X6"/>
<dbReference type="PROSITE" id="PS00903">
    <property type="entry name" value="CYT_DCMP_DEAMINASES_1"/>
    <property type="match status" value="1"/>
</dbReference>
<feature type="active site" description="Proton donor" evidence="8">
    <location>
        <position position="56"/>
    </location>
</feature>
<evidence type="ECO:0000256" key="2">
    <source>
        <dbReference type="ARBA" id="ARBA00011738"/>
    </source>
</evidence>
<dbReference type="EMBL" id="CP003804">
    <property type="protein sequence ID" value="AGF47550.1"/>
    <property type="molecule type" value="Genomic_DNA"/>
</dbReference>
<dbReference type="PANTHER" id="PTHR11079:SF202">
    <property type="entry name" value="TRNA-SPECIFIC ADENOSINE DEAMINASE"/>
    <property type="match status" value="1"/>
</dbReference>
<comment type="similarity">
    <text evidence="1">Belongs to the cytidine and deoxycytidylate deaminase family. ADAT2 subfamily.</text>
</comment>
<dbReference type="NCBIfam" id="NF008113">
    <property type="entry name" value="PRK10860.1"/>
    <property type="match status" value="1"/>
</dbReference>
<keyword evidence="11" id="KW-1185">Reference proteome</keyword>
<comment type="catalytic activity">
    <reaction evidence="7 8">
        <text>adenosine(34) in tRNA + H2O + H(+) = inosine(34) in tRNA + NH4(+)</text>
        <dbReference type="Rhea" id="RHEA:43168"/>
        <dbReference type="Rhea" id="RHEA-COMP:10373"/>
        <dbReference type="Rhea" id="RHEA-COMP:10374"/>
        <dbReference type="ChEBI" id="CHEBI:15377"/>
        <dbReference type="ChEBI" id="CHEBI:15378"/>
        <dbReference type="ChEBI" id="CHEBI:28938"/>
        <dbReference type="ChEBI" id="CHEBI:74411"/>
        <dbReference type="ChEBI" id="CHEBI:82852"/>
        <dbReference type="EC" id="3.5.4.33"/>
    </reaction>
</comment>
<organism evidence="10 11">
    <name type="scientific">Candidatus Kinetoplastidibacterium crithidiae TCC036E</name>
    <dbReference type="NCBI Taxonomy" id="1208918"/>
    <lineage>
        <taxon>Bacteria</taxon>
        <taxon>Pseudomonadati</taxon>
        <taxon>Pseudomonadota</taxon>
        <taxon>Betaproteobacteria</taxon>
        <taxon>Candidatus Kinetoplastidibacterium</taxon>
    </lineage>
</organism>
<dbReference type="Proteomes" id="UP000011686">
    <property type="component" value="Chromosome"/>
</dbReference>
<dbReference type="CDD" id="cd01285">
    <property type="entry name" value="nucleoside_deaminase"/>
    <property type="match status" value="1"/>
</dbReference>
<accession>M1M5X6</accession>
<feature type="binding site" evidence="8">
    <location>
        <position position="87"/>
    </location>
    <ligand>
        <name>Zn(2+)</name>
        <dbReference type="ChEBI" id="CHEBI:29105"/>
        <note>catalytic</note>
    </ligand>
</feature>
<gene>
    <name evidence="8" type="primary">tadA</name>
    <name evidence="10" type="ORF">CDEE_0507</name>
</gene>
<dbReference type="PANTHER" id="PTHR11079">
    <property type="entry name" value="CYTOSINE DEAMINASE FAMILY MEMBER"/>
    <property type="match status" value="1"/>
</dbReference>
<evidence type="ECO:0000313" key="10">
    <source>
        <dbReference type="EMBL" id="AGF47550.1"/>
    </source>
</evidence>
<comment type="subunit">
    <text evidence="2 8">Homodimer.</text>
</comment>
<feature type="binding site" evidence="8">
    <location>
        <position position="54"/>
    </location>
    <ligand>
        <name>Zn(2+)</name>
        <dbReference type="ChEBI" id="CHEBI:29105"/>
        <note>catalytic</note>
    </ligand>
</feature>
<evidence type="ECO:0000256" key="7">
    <source>
        <dbReference type="ARBA" id="ARBA00048045"/>
    </source>
</evidence>
<keyword evidence="3 8" id="KW-0819">tRNA processing</keyword>
<dbReference type="Pfam" id="PF00383">
    <property type="entry name" value="dCMP_cyt_deam_1"/>
    <property type="match status" value="1"/>
</dbReference>
<dbReference type="RefSeq" id="WP_015389081.1">
    <property type="nucleotide sequence ID" value="NC_020283.1"/>
</dbReference>
<feature type="binding site" evidence="8">
    <location>
        <position position="84"/>
    </location>
    <ligand>
        <name>Zn(2+)</name>
        <dbReference type="ChEBI" id="CHEBI:29105"/>
        <note>catalytic</note>
    </ligand>
</feature>
<evidence type="ECO:0000256" key="1">
    <source>
        <dbReference type="ARBA" id="ARBA00010669"/>
    </source>
</evidence>
<dbReference type="GO" id="GO:0052717">
    <property type="term" value="F:tRNA-specific adenosine-34 deaminase activity"/>
    <property type="evidence" value="ECO:0007669"/>
    <property type="project" value="UniProtKB-UniRule"/>
</dbReference>
<evidence type="ECO:0000256" key="3">
    <source>
        <dbReference type="ARBA" id="ARBA00022694"/>
    </source>
</evidence>
<comment type="function">
    <text evidence="8">Catalyzes the deamination of adenosine to inosine at the wobble position 34 of tRNA(Arg2).</text>
</comment>
<name>M1M5X6_9PROT</name>
<dbReference type="InterPro" id="IPR002125">
    <property type="entry name" value="CMP_dCMP_dom"/>
</dbReference>
<dbReference type="PATRIC" id="fig|1208918.3.peg.248"/>
<evidence type="ECO:0000256" key="4">
    <source>
        <dbReference type="ARBA" id="ARBA00022723"/>
    </source>
</evidence>
<dbReference type="Gene3D" id="3.40.140.10">
    <property type="entry name" value="Cytidine Deaminase, domain 2"/>
    <property type="match status" value="1"/>
</dbReference>
<dbReference type="eggNOG" id="COG0590">
    <property type="taxonomic scope" value="Bacteria"/>
</dbReference>
<dbReference type="SUPFAM" id="SSF53927">
    <property type="entry name" value="Cytidine deaminase-like"/>
    <property type="match status" value="1"/>
</dbReference>
<keyword evidence="5 8" id="KW-0378">Hydrolase</keyword>
<keyword evidence="6 8" id="KW-0862">Zinc</keyword>
<comment type="cofactor">
    <cofactor evidence="8">
        <name>Zn(2+)</name>
        <dbReference type="ChEBI" id="CHEBI:29105"/>
    </cofactor>
    <text evidence="8">Binds 1 zinc ion per subunit.</text>
</comment>
<proteinExistence type="inferred from homology"/>
<dbReference type="HAMAP" id="MF_00972">
    <property type="entry name" value="tRNA_aden_deaminase"/>
    <property type="match status" value="1"/>
</dbReference>
<reference evidence="10 11" key="1">
    <citation type="journal article" date="2013" name="Genome Biol. Evol.">
        <title>Genome evolution and phylogenomic analysis of candidatus kinetoplastibacterium, the betaproteobacterial endosymbionts of strigomonas and angomonas.</title>
        <authorList>
            <person name="Alves J.M."/>
            <person name="Serrano M.G."/>
            <person name="Maia da Silva F."/>
            <person name="Voegtly L.J."/>
            <person name="Matveyev A.V."/>
            <person name="Teixeira M.M."/>
            <person name="Camargo E.P."/>
            <person name="Buck G.A."/>
        </authorList>
    </citation>
    <scope>NUCLEOTIDE SEQUENCE [LARGE SCALE GENOMIC DNA]</scope>
    <source>
        <strain evidence="10 11">TCC036E</strain>
    </source>
</reference>
<dbReference type="GO" id="GO:0002100">
    <property type="term" value="P:tRNA wobble adenosine to inosine editing"/>
    <property type="evidence" value="ECO:0007669"/>
    <property type="project" value="UniProtKB-UniRule"/>
</dbReference>
<keyword evidence="4 8" id="KW-0479">Metal-binding</keyword>
<dbReference type="GO" id="GO:0008270">
    <property type="term" value="F:zinc ion binding"/>
    <property type="evidence" value="ECO:0007669"/>
    <property type="project" value="UniProtKB-UniRule"/>
</dbReference>
<dbReference type="EC" id="3.5.4.33" evidence="8"/>
<feature type="domain" description="CMP/dCMP-type deaminase" evidence="9">
    <location>
        <begin position="2"/>
        <end position="113"/>
    </location>
</feature>
<sequence>MEYDHMMLELALKEAENAYKIGEVPVGAVIVDSDRNPIGYGYNRTIVDNDPTAHAEIVAIRSVAKNINNYRFSGMSLYVTLEPCLMCLGAIFSARITKVVFGAKDYKTGVCGSVINLPSLKEINHHTNVLQFNGDLVSNCSHILSKFFKNLRTSIS</sequence>
<dbReference type="STRING" id="1208918.CDEE_0507"/>
<evidence type="ECO:0000256" key="8">
    <source>
        <dbReference type="HAMAP-Rule" id="MF_00972"/>
    </source>
</evidence>
<evidence type="ECO:0000313" key="11">
    <source>
        <dbReference type="Proteomes" id="UP000011686"/>
    </source>
</evidence>
<evidence type="ECO:0000256" key="5">
    <source>
        <dbReference type="ARBA" id="ARBA00022801"/>
    </source>
</evidence>
<evidence type="ECO:0000259" key="9">
    <source>
        <dbReference type="PROSITE" id="PS51747"/>
    </source>
</evidence>
<evidence type="ECO:0000256" key="6">
    <source>
        <dbReference type="ARBA" id="ARBA00022833"/>
    </source>
</evidence>
<dbReference type="PROSITE" id="PS51747">
    <property type="entry name" value="CYT_DCMP_DEAMINASES_2"/>
    <property type="match status" value="1"/>
</dbReference>
<dbReference type="KEGG" id="kct:CDEE_0507"/>